<dbReference type="SMART" id="SM00331">
    <property type="entry name" value="PP2C_SIG"/>
    <property type="match status" value="1"/>
</dbReference>
<dbReference type="EMBL" id="BJNV01000067">
    <property type="protein sequence ID" value="GEC97137.1"/>
    <property type="molecule type" value="Genomic_DNA"/>
</dbReference>
<organism evidence="2 3">
    <name type="scientific">Zoogloea ramigera</name>
    <dbReference type="NCBI Taxonomy" id="350"/>
    <lineage>
        <taxon>Bacteria</taxon>
        <taxon>Pseudomonadati</taxon>
        <taxon>Pseudomonadota</taxon>
        <taxon>Betaproteobacteria</taxon>
        <taxon>Rhodocyclales</taxon>
        <taxon>Zoogloeaceae</taxon>
        <taxon>Zoogloea</taxon>
    </lineage>
</organism>
<dbReference type="SMART" id="SM00332">
    <property type="entry name" value="PP2Cc"/>
    <property type="match status" value="1"/>
</dbReference>
<dbReference type="Pfam" id="PF13672">
    <property type="entry name" value="PP2C_2"/>
    <property type="match status" value="1"/>
</dbReference>
<dbReference type="OrthoDB" id="9801841at2"/>
<gene>
    <name evidence="2" type="ORF">ZRA01_32100</name>
</gene>
<feature type="domain" description="PPM-type phosphatase" evidence="1">
    <location>
        <begin position="5"/>
        <end position="244"/>
    </location>
</feature>
<keyword evidence="3" id="KW-1185">Reference proteome</keyword>
<dbReference type="InterPro" id="IPR001932">
    <property type="entry name" value="PPM-type_phosphatase-like_dom"/>
</dbReference>
<evidence type="ECO:0000259" key="1">
    <source>
        <dbReference type="PROSITE" id="PS51746"/>
    </source>
</evidence>
<accession>A0A4Y4D1I8</accession>
<dbReference type="Proteomes" id="UP000318422">
    <property type="component" value="Unassembled WGS sequence"/>
</dbReference>
<proteinExistence type="predicted"/>
<dbReference type="PROSITE" id="PS51746">
    <property type="entry name" value="PPM_2"/>
    <property type="match status" value="1"/>
</dbReference>
<evidence type="ECO:0000313" key="3">
    <source>
        <dbReference type="Proteomes" id="UP000318422"/>
    </source>
</evidence>
<reference evidence="2 3" key="1">
    <citation type="submission" date="2019-06" db="EMBL/GenBank/DDBJ databases">
        <title>Whole genome shotgun sequence of Zoogloea ramigera NBRC 15342.</title>
        <authorList>
            <person name="Hosoyama A."/>
            <person name="Uohara A."/>
            <person name="Ohji S."/>
            <person name="Ichikawa N."/>
        </authorList>
    </citation>
    <scope>NUCLEOTIDE SEQUENCE [LARGE SCALE GENOMIC DNA]</scope>
    <source>
        <strain evidence="2 3">NBRC 15342</strain>
    </source>
</reference>
<dbReference type="SUPFAM" id="SSF81606">
    <property type="entry name" value="PP2C-like"/>
    <property type="match status" value="1"/>
</dbReference>
<name>A0A4Y4D1I8_ZOORA</name>
<comment type="caution">
    <text evidence="2">The sequence shown here is derived from an EMBL/GenBank/DDBJ whole genome shotgun (WGS) entry which is preliminary data.</text>
</comment>
<evidence type="ECO:0000313" key="2">
    <source>
        <dbReference type="EMBL" id="GEC97137.1"/>
    </source>
</evidence>
<dbReference type="RefSeq" id="WP_141354161.1">
    <property type="nucleotide sequence ID" value="NZ_BJNV01000067.1"/>
</dbReference>
<dbReference type="InterPro" id="IPR036457">
    <property type="entry name" value="PPM-type-like_dom_sf"/>
</dbReference>
<dbReference type="Gene3D" id="3.60.40.10">
    <property type="entry name" value="PPM-type phosphatase domain"/>
    <property type="match status" value="1"/>
</dbReference>
<dbReference type="AlphaFoldDB" id="A0A4Y4D1I8"/>
<protein>
    <submittedName>
        <fullName evidence="2">Serine/threonine phosphatase</fullName>
    </submittedName>
</protein>
<dbReference type="CDD" id="cd00143">
    <property type="entry name" value="PP2Cc"/>
    <property type="match status" value="1"/>
</dbReference>
<sequence>MLDLHTCYVSEQGGRSRNEDACGYWTSEAGCCWVVSDGAGGHGSGDIASRLVVSTVLRRFSAHPVVAPDEAVALLQAANEMVITEKTNGDTADDMHATAVALLIDPRQGLAVWGHVGDSRIYLFRRGHLAYQTRDHSLVQNMIDAGFGSVAMIRTHPKRSLLTSAIGAKESIALSVSAEPLALQPGDVFLMCTDGWWEYVEEPEMERLLDEAASPEAWLARMGEAIRQRAPAENDNYTAVCVKLAEETTVILPARGHDPAVSD</sequence>